<keyword evidence="2" id="KW-1185">Reference proteome</keyword>
<dbReference type="Proteomes" id="UP000094065">
    <property type="component" value="Unassembled WGS sequence"/>
</dbReference>
<accession>A0A1E3HL25</accession>
<organism evidence="1 2">
    <name type="scientific">Cryptococcus amylolentus CBS 6039</name>
    <dbReference type="NCBI Taxonomy" id="1295533"/>
    <lineage>
        <taxon>Eukaryota</taxon>
        <taxon>Fungi</taxon>
        <taxon>Dikarya</taxon>
        <taxon>Basidiomycota</taxon>
        <taxon>Agaricomycotina</taxon>
        <taxon>Tremellomycetes</taxon>
        <taxon>Tremellales</taxon>
        <taxon>Cryptococcaceae</taxon>
        <taxon>Cryptococcus</taxon>
    </lineage>
</organism>
<sequence>MSSPFPVPHLAHPSPAFAPSPLSQYVANALAASSLAPGATPNASLAPIGISPNFGLGLTPPNLGSVPGSVPALTFSNYGGQAPGIAGGQAGEVLGDRAQMLHGLASAEGLLDRMEELLKEIEKVERGVFAEGEGVGNLESLHIEYTQLLVALLGSSQSHLFGSLPILPKSLEKENEAQAPTVQELTQWAEERAALEFSRKDAMRAGGKAVLDVLKAGSLANR</sequence>
<dbReference type="GeneID" id="30156891"/>
<name>A0A1E3HL25_9TREE</name>
<dbReference type="OrthoDB" id="2572034at2759"/>
<evidence type="ECO:0000313" key="2">
    <source>
        <dbReference type="Proteomes" id="UP000094065"/>
    </source>
</evidence>
<gene>
    <name evidence="1" type="ORF">L202_05582</name>
</gene>
<evidence type="ECO:0000313" key="1">
    <source>
        <dbReference type="EMBL" id="ODN77040.1"/>
    </source>
</evidence>
<reference evidence="1 2" key="1">
    <citation type="submission" date="2016-06" db="EMBL/GenBank/DDBJ databases">
        <title>Evolution of pathogenesis and genome organization in the Tremellales.</title>
        <authorList>
            <person name="Cuomo C."/>
            <person name="Litvintseva A."/>
            <person name="Heitman J."/>
            <person name="Chen Y."/>
            <person name="Sun S."/>
            <person name="Springer D."/>
            <person name="Dromer F."/>
            <person name="Young S."/>
            <person name="Zeng Q."/>
            <person name="Chapman S."/>
            <person name="Gujja S."/>
            <person name="Saif S."/>
            <person name="Birren B."/>
        </authorList>
    </citation>
    <scope>NUCLEOTIDE SEQUENCE [LARGE SCALE GENOMIC DNA]</scope>
    <source>
        <strain evidence="1 2">CBS 6039</strain>
    </source>
</reference>
<dbReference type="RefSeq" id="XP_018992414.1">
    <property type="nucleotide sequence ID" value="XM_019139923.1"/>
</dbReference>
<dbReference type="EMBL" id="AWGJ01000008">
    <property type="protein sequence ID" value="ODN77040.1"/>
    <property type="molecule type" value="Genomic_DNA"/>
</dbReference>
<comment type="caution">
    <text evidence="1">The sequence shown here is derived from an EMBL/GenBank/DDBJ whole genome shotgun (WGS) entry which is preliminary data.</text>
</comment>
<proteinExistence type="predicted"/>
<protein>
    <submittedName>
        <fullName evidence="1">Uncharacterized protein</fullName>
    </submittedName>
</protein>
<dbReference type="AlphaFoldDB" id="A0A1E3HL25"/>